<gene>
    <name evidence="3" type="ORF">CAMGR0001_0689</name>
</gene>
<dbReference type="InterPro" id="IPR032465">
    <property type="entry name" value="ACMSD"/>
</dbReference>
<reference evidence="3 4" key="1">
    <citation type="submission" date="2009-07" db="EMBL/GenBank/DDBJ databases">
        <authorList>
            <person name="Madupu R."/>
            <person name="Sebastian Y."/>
            <person name="Durkin A.S."/>
            <person name="Torralba M."/>
            <person name="Methe B."/>
            <person name="Sutton G.G."/>
            <person name="Strausberg R.L."/>
            <person name="Nelson K.E."/>
        </authorList>
    </citation>
    <scope>NUCLEOTIDE SEQUENCE [LARGE SCALE GENOMIC DNA]</scope>
    <source>
        <strain evidence="3 4">RM3268</strain>
    </source>
</reference>
<keyword evidence="3" id="KW-0378">Hydrolase</keyword>
<protein>
    <submittedName>
        <fullName evidence="3">Amidohydrolase family protein</fullName>
    </submittedName>
</protein>
<sequence length="328" mass="37705">MQTLDFHVHLLSKEVRFDRPYDRLALRLFGRRFGIDVSRAIKEPYEAYVDALLGGLRASKYVKKAVLFGVDAKFSDAGELIHRDKTVCADNDSVFEIYQKNPDLIVPFFSINPKRADALDEIDRCFELGFKGAKFLQNYWDLDTRLPRYVPYFEKLAKLGLPLVIHVGNESSVPSTRRCEALEMIYAPLELGVTTVCAHMAINYEYSHIFRALSRRPRNFGHDYFALLALLRTHKNLYADVSALMTPVRAKALPHLASQTDVHSRLLYASDFPVPYSAIYNTYDLRLSQRIALHKEPNPFDRNARGLLAYFGEQSDLWSNYKKILPFA</sequence>
<dbReference type="EMBL" id="ACYG01000017">
    <property type="protein sequence ID" value="EEV18358.1"/>
    <property type="molecule type" value="Genomic_DNA"/>
</dbReference>
<dbReference type="STRING" id="824.CGRAC_1573"/>
<dbReference type="RefSeq" id="WP_005870134.1">
    <property type="nucleotide sequence ID" value="NZ_ACYG01000017.1"/>
</dbReference>
<dbReference type="SUPFAM" id="SSF51556">
    <property type="entry name" value="Metallo-dependent hydrolases"/>
    <property type="match status" value="1"/>
</dbReference>
<dbReference type="eggNOG" id="COG2159">
    <property type="taxonomic scope" value="Bacteria"/>
</dbReference>
<dbReference type="GO" id="GO:0016831">
    <property type="term" value="F:carboxy-lyase activity"/>
    <property type="evidence" value="ECO:0007669"/>
    <property type="project" value="InterPro"/>
</dbReference>
<dbReference type="AlphaFoldDB" id="C8PFP6"/>
<dbReference type="PANTHER" id="PTHR21240">
    <property type="entry name" value="2-AMINO-3-CARBOXYLMUCONATE-6-SEMIALDEHYDE DECARBOXYLASE"/>
    <property type="match status" value="1"/>
</dbReference>
<comment type="caution">
    <text evidence="3">The sequence shown here is derived from an EMBL/GenBank/DDBJ whole genome shotgun (WGS) entry which is preliminary data.</text>
</comment>
<evidence type="ECO:0000259" key="2">
    <source>
        <dbReference type="Pfam" id="PF04909"/>
    </source>
</evidence>
<dbReference type="Gene3D" id="3.20.20.140">
    <property type="entry name" value="Metal-dependent hydrolases"/>
    <property type="match status" value="1"/>
</dbReference>
<dbReference type="OrthoDB" id="9771320at2"/>
<dbReference type="GO" id="GO:0005737">
    <property type="term" value="C:cytoplasm"/>
    <property type="evidence" value="ECO:0007669"/>
    <property type="project" value="TreeGrafter"/>
</dbReference>
<dbReference type="InterPro" id="IPR032466">
    <property type="entry name" value="Metal_Hydrolase"/>
</dbReference>
<dbReference type="Proteomes" id="UP000005709">
    <property type="component" value="Unassembled WGS sequence"/>
</dbReference>
<dbReference type="CDD" id="cd01292">
    <property type="entry name" value="metallo-dependent_hydrolases"/>
    <property type="match status" value="1"/>
</dbReference>
<proteinExistence type="predicted"/>
<dbReference type="GO" id="GO:0016787">
    <property type="term" value="F:hydrolase activity"/>
    <property type="evidence" value="ECO:0007669"/>
    <property type="project" value="UniProtKB-KW"/>
</dbReference>
<keyword evidence="1" id="KW-0456">Lyase</keyword>
<evidence type="ECO:0000256" key="1">
    <source>
        <dbReference type="ARBA" id="ARBA00023239"/>
    </source>
</evidence>
<evidence type="ECO:0000313" key="3">
    <source>
        <dbReference type="EMBL" id="EEV18358.1"/>
    </source>
</evidence>
<name>C8PFP6_9BACT</name>
<dbReference type="PANTHER" id="PTHR21240:SF28">
    <property type="entry name" value="ISO-OROTATE DECARBOXYLASE (EUROFUNG)"/>
    <property type="match status" value="1"/>
</dbReference>
<keyword evidence="4" id="KW-1185">Reference proteome</keyword>
<feature type="domain" description="Amidohydrolase-related" evidence="2">
    <location>
        <begin position="67"/>
        <end position="281"/>
    </location>
</feature>
<evidence type="ECO:0000313" key="4">
    <source>
        <dbReference type="Proteomes" id="UP000005709"/>
    </source>
</evidence>
<organism evidence="3 4">
    <name type="scientific">Campylobacter gracilis RM3268</name>
    <dbReference type="NCBI Taxonomy" id="553220"/>
    <lineage>
        <taxon>Bacteria</taxon>
        <taxon>Pseudomonadati</taxon>
        <taxon>Campylobacterota</taxon>
        <taxon>Epsilonproteobacteria</taxon>
        <taxon>Campylobacterales</taxon>
        <taxon>Campylobacteraceae</taxon>
        <taxon>Campylobacter</taxon>
    </lineage>
</organism>
<dbReference type="GO" id="GO:0019748">
    <property type="term" value="P:secondary metabolic process"/>
    <property type="evidence" value="ECO:0007669"/>
    <property type="project" value="TreeGrafter"/>
</dbReference>
<dbReference type="Pfam" id="PF04909">
    <property type="entry name" value="Amidohydro_2"/>
    <property type="match status" value="1"/>
</dbReference>
<accession>C8PFP6</accession>
<dbReference type="InterPro" id="IPR006680">
    <property type="entry name" value="Amidohydro-rel"/>
</dbReference>